<dbReference type="eggNOG" id="arCOG07502">
    <property type="taxonomic scope" value="Archaea"/>
</dbReference>
<protein>
    <recommendedName>
        <fullName evidence="3">DUF155 domain-containing protein</fullName>
    </recommendedName>
</protein>
<evidence type="ECO:0000313" key="1">
    <source>
        <dbReference type="EMBL" id="ABS55136.1"/>
    </source>
</evidence>
<dbReference type="STRING" id="456442.Mboo_0618"/>
<keyword evidence="2" id="KW-1185">Reference proteome</keyword>
<name>A7I5X5_METB6</name>
<gene>
    <name evidence="1" type="ordered locus">Mboo_0618</name>
</gene>
<proteinExistence type="predicted"/>
<dbReference type="EMBL" id="CP000780">
    <property type="protein sequence ID" value="ABS55136.1"/>
    <property type="molecule type" value="Genomic_DNA"/>
</dbReference>
<organism evidence="1 2">
    <name type="scientific">Methanoregula boonei (strain DSM 21154 / JCM 14090 / 6A8)</name>
    <dbReference type="NCBI Taxonomy" id="456442"/>
    <lineage>
        <taxon>Archaea</taxon>
        <taxon>Methanobacteriati</taxon>
        <taxon>Methanobacteriota</taxon>
        <taxon>Stenosarchaea group</taxon>
        <taxon>Methanomicrobia</taxon>
        <taxon>Methanomicrobiales</taxon>
        <taxon>Methanoregulaceae</taxon>
        <taxon>Methanoregula</taxon>
    </lineage>
</organism>
<dbReference type="AlphaFoldDB" id="A7I5X5"/>
<dbReference type="Proteomes" id="UP000002408">
    <property type="component" value="Chromosome"/>
</dbReference>
<dbReference type="GeneID" id="5411132"/>
<evidence type="ECO:0008006" key="3">
    <source>
        <dbReference type="Google" id="ProtNLM"/>
    </source>
</evidence>
<sequence length="355" mass="41572">MISLRFYRIYDIGREIDIDWLEKSLARNYFTARTSFVRVKPKSIMIESSPLLIRMLPVTVEREGRSYEFSAVARVYDIGVISLCFIYDDEQADHRELEEIAFRFAGQEGLSDFFLQYLNTLGEIIKPHIKNFAIDPDFYEDYTIYVTDRRDDTIDPVPLLLGDRTCVSPQIREDIIKNSLSYSNEDLAVISWDSALLCGPESPTDIIDLIEFANVQVLELRYYDRELTREMARMYDDIEHADRLSWFNRGGQYHAIMKHQMKTSAEISETIEKVDNLIKVTEDVYYARVYAAALKILRSGQWSESVSRKIDVIRENYSMLSDEVRIQHSHFLEWVVILLIAFEIVVMLWERVFAG</sequence>
<dbReference type="OrthoDB" id="109638at2157"/>
<dbReference type="HOGENOM" id="CLU_042259_0_0_2"/>
<reference evidence="2" key="1">
    <citation type="journal article" date="2015" name="Microbiology">
        <title>Genome of Methanoregula boonei 6A8 reveals adaptations to oligotrophic peatland environments.</title>
        <authorList>
            <person name="Braeuer S."/>
            <person name="Cadillo-Quiroz H."/>
            <person name="Kyrpides N."/>
            <person name="Woyke T."/>
            <person name="Goodwin L."/>
            <person name="Detter C."/>
            <person name="Podell S."/>
            <person name="Yavitt J.B."/>
            <person name="Zinder S.H."/>
        </authorList>
    </citation>
    <scope>NUCLEOTIDE SEQUENCE [LARGE SCALE GENOMIC DNA]</scope>
    <source>
        <strain evidence="2">DSM 21154 / JCM 14090 / 6A8</strain>
    </source>
</reference>
<accession>A7I5X5</accession>
<evidence type="ECO:0000313" key="2">
    <source>
        <dbReference type="Proteomes" id="UP000002408"/>
    </source>
</evidence>
<dbReference type="RefSeq" id="WP_012106157.1">
    <property type="nucleotide sequence ID" value="NC_009712.1"/>
</dbReference>
<dbReference type="KEGG" id="mbn:Mboo_0618"/>